<evidence type="ECO:0000313" key="1">
    <source>
        <dbReference type="EMBL" id="SHK06187.1"/>
    </source>
</evidence>
<dbReference type="AlphaFoldDB" id="A0A1H0LKA9"/>
<dbReference type="Proteomes" id="UP000324252">
    <property type="component" value="Unassembled WGS sequence"/>
</dbReference>
<reference evidence="1 2" key="1">
    <citation type="submission" date="2016-11" db="EMBL/GenBank/DDBJ databases">
        <authorList>
            <person name="Varghese N."/>
            <person name="Submissions S."/>
        </authorList>
    </citation>
    <scope>NUCLEOTIDE SEQUENCE [LARGE SCALE GENOMIC DNA]</scope>
    <source>
        <strain evidence="1 2">DSM 29620</strain>
    </source>
</reference>
<protein>
    <submittedName>
        <fullName evidence="1">Uncharacterized protein</fullName>
    </submittedName>
</protein>
<keyword evidence="2" id="KW-1185">Reference proteome</keyword>
<proteinExistence type="predicted"/>
<gene>
    <name evidence="1" type="ORF">SAMN05444142_103124</name>
</gene>
<dbReference type="RefSeq" id="WP_149789197.1">
    <property type="nucleotide sequence ID" value="NZ_FNIO01000008.1"/>
</dbReference>
<accession>A0A1H0LKA9</accession>
<organism evidence="1 2">
    <name type="scientific">Lutimaribacter pacificus</name>
    <dbReference type="NCBI Taxonomy" id="391948"/>
    <lineage>
        <taxon>Bacteria</taxon>
        <taxon>Pseudomonadati</taxon>
        <taxon>Pseudomonadota</taxon>
        <taxon>Alphaproteobacteria</taxon>
        <taxon>Rhodobacterales</taxon>
        <taxon>Roseobacteraceae</taxon>
        <taxon>Lutimaribacter</taxon>
    </lineage>
</organism>
<evidence type="ECO:0000313" key="2">
    <source>
        <dbReference type="Proteomes" id="UP000324252"/>
    </source>
</evidence>
<name>A0A1H0LKA9_9RHOB</name>
<sequence length="65" mass="6133">MAAVPKHAPIPVHPAETSLHDGCGAAMLFPGAALAGDMHDGAAAGLFSSGAVAAEDGTPLAPSGA</sequence>
<dbReference type="EMBL" id="FQZZ01000003">
    <property type="protein sequence ID" value="SHK06187.1"/>
    <property type="molecule type" value="Genomic_DNA"/>
</dbReference>